<feature type="region of interest" description="Interaction with tRNA" evidence="9">
    <location>
        <begin position="138"/>
        <end position="140"/>
    </location>
</feature>
<evidence type="ECO:0000256" key="2">
    <source>
        <dbReference type="ARBA" id="ARBA00022679"/>
    </source>
</evidence>
<dbReference type="Pfam" id="PF20259">
    <property type="entry name" value="tRNA_Me_trans_M"/>
    <property type="match status" value="1"/>
</dbReference>
<dbReference type="Proteomes" id="UP000001520">
    <property type="component" value="Chromosome"/>
</dbReference>
<comment type="similarity">
    <text evidence="9">Belongs to the MnmA/TRMU family.</text>
</comment>
<dbReference type="Pfam" id="PF03054">
    <property type="entry name" value="tRNA_Me_trans"/>
    <property type="match status" value="1"/>
</dbReference>
<dbReference type="GO" id="GO:0008168">
    <property type="term" value="F:methyltransferase activity"/>
    <property type="evidence" value="ECO:0007669"/>
    <property type="project" value="UniProtKB-KW"/>
</dbReference>
<feature type="binding site" evidence="9">
    <location>
        <position position="34"/>
    </location>
    <ligand>
        <name>ATP</name>
        <dbReference type="ChEBI" id="CHEBI:30616"/>
    </ligand>
</feature>
<dbReference type="NCBIfam" id="TIGR00420">
    <property type="entry name" value="trmU"/>
    <property type="match status" value="1"/>
</dbReference>
<gene>
    <name evidence="12" type="primary">trmU</name>
    <name evidence="9" type="synonym">mnmA</name>
    <name evidence="12" type="ordered locus">DEFDS_1156</name>
</gene>
<protein>
    <recommendedName>
        <fullName evidence="9">tRNA-specific 2-thiouridylase MnmA</fullName>
        <ecNumber evidence="9">2.8.1.13</ecNumber>
    </recommendedName>
</protein>
<dbReference type="EMBL" id="AP011529">
    <property type="protein sequence ID" value="BAI80625.1"/>
    <property type="molecule type" value="Genomic_DNA"/>
</dbReference>
<comment type="subcellular location">
    <subcellularLocation>
        <location evidence="9">Cytoplasm</location>
    </subcellularLocation>
</comment>
<reference evidence="12 13" key="1">
    <citation type="journal article" date="2010" name="DNA Res.">
        <title>Bacterial lifestyle in a deep-sea hydrothermal vent chimney revealed by the genome sequence of the thermophilic bacterium Deferribacter desulfuricans SSM1.</title>
        <authorList>
            <person name="Takaki Y."/>
            <person name="Shimamura S."/>
            <person name="Nakagawa S."/>
            <person name="Fukuhara Y."/>
            <person name="Horikawa H."/>
            <person name="Ankai A."/>
            <person name="Harada T."/>
            <person name="Hosoyama A."/>
            <person name="Oguchi A."/>
            <person name="Fukui S."/>
            <person name="Fujita N."/>
            <person name="Takami H."/>
            <person name="Takai K."/>
        </authorList>
    </citation>
    <scope>NUCLEOTIDE SEQUENCE [LARGE SCALE GENOMIC DNA]</scope>
    <source>
        <strain evidence="13">DSM 14783 / JCM 11476 / NBRC 101012 / SSM1</strain>
    </source>
</reference>
<dbReference type="InterPro" id="IPR004506">
    <property type="entry name" value="MnmA-like"/>
</dbReference>
<keyword evidence="3 9" id="KW-0819">tRNA processing</keyword>
<dbReference type="GO" id="GO:0000049">
    <property type="term" value="F:tRNA binding"/>
    <property type="evidence" value="ECO:0007669"/>
    <property type="project" value="UniProtKB-KW"/>
</dbReference>
<dbReference type="GO" id="GO:0005524">
    <property type="term" value="F:ATP binding"/>
    <property type="evidence" value="ECO:0007669"/>
    <property type="project" value="UniProtKB-KW"/>
</dbReference>
<accession>D3PDF2</accession>
<dbReference type="Gene3D" id="3.40.50.620">
    <property type="entry name" value="HUPs"/>
    <property type="match status" value="1"/>
</dbReference>
<evidence type="ECO:0000256" key="7">
    <source>
        <dbReference type="ARBA" id="ARBA00023157"/>
    </source>
</evidence>
<feature type="active site" description="Nucleophile" evidence="9">
    <location>
        <position position="92"/>
    </location>
</feature>
<dbReference type="GO" id="GO:0032259">
    <property type="term" value="P:methylation"/>
    <property type="evidence" value="ECO:0007669"/>
    <property type="project" value="UniProtKB-KW"/>
</dbReference>
<dbReference type="GO" id="GO:0103016">
    <property type="term" value="F:tRNA-uridine 2-sulfurtransferase activity"/>
    <property type="evidence" value="ECO:0007669"/>
    <property type="project" value="UniProtKB-EC"/>
</dbReference>
<feature type="site" description="Interaction with tRNA" evidence="9">
    <location>
        <position position="117"/>
    </location>
</feature>
<dbReference type="SUPFAM" id="SSF52402">
    <property type="entry name" value="Adenine nucleotide alpha hydrolases-like"/>
    <property type="match status" value="1"/>
</dbReference>
<comment type="caution">
    <text evidence="9">Lacks conserved residue(s) required for the propagation of feature annotation.</text>
</comment>
<feature type="disulfide bond" description="Alternate" evidence="9">
    <location>
        <begin position="92"/>
        <end position="189"/>
    </location>
</feature>
<comment type="function">
    <text evidence="9">Catalyzes the 2-thiolation of uridine at the wobble position (U34) of tRNA, leading to the formation of s(2)U34.</text>
</comment>
<keyword evidence="1 9" id="KW-0820">tRNA-binding</keyword>
<dbReference type="PANTHER" id="PTHR11933">
    <property type="entry name" value="TRNA 5-METHYLAMINOMETHYL-2-THIOURIDYLATE -METHYLTRANSFERASE"/>
    <property type="match status" value="1"/>
</dbReference>
<dbReference type="OrthoDB" id="9800696at2"/>
<feature type="binding site" evidence="9">
    <location>
        <position position="116"/>
    </location>
    <ligand>
        <name>ATP</name>
        <dbReference type="ChEBI" id="CHEBI:30616"/>
    </ligand>
</feature>
<dbReference type="PANTHER" id="PTHR11933:SF5">
    <property type="entry name" value="MITOCHONDRIAL TRNA-SPECIFIC 2-THIOURIDYLASE 1"/>
    <property type="match status" value="1"/>
</dbReference>
<evidence type="ECO:0000256" key="8">
    <source>
        <dbReference type="ARBA" id="ARBA00051542"/>
    </source>
</evidence>
<dbReference type="HAMAP" id="MF_00144">
    <property type="entry name" value="tRNA_thiouridyl_MnmA"/>
    <property type="match status" value="1"/>
</dbReference>
<dbReference type="EC" id="2.8.1.13" evidence="9"/>
<evidence type="ECO:0000259" key="10">
    <source>
        <dbReference type="Pfam" id="PF20258"/>
    </source>
</evidence>
<feature type="binding site" evidence="9">
    <location>
        <begin position="8"/>
        <end position="15"/>
    </location>
    <ligand>
        <name>ATP</name>
        <dbReference type="ChEBI" id="CHEBI:30616"/>
    </ligand>
</feature>
<feature type="site" description="Interaction with tRNA" evidence="9">
    <location>
        <position position="326"/>
    </location>
</feature>
<dbReference type="KEGG" id="ddf:DEFDS_1156"/>
<dbReference type="NCBIfam" id="NF001138">
    <property type="entry name" value="PRK00143.1"/>
    <property type="match status" value="1"/>
</dbReference>
<feature type="domain" description="tRNA-specific 2-thiouridylase MnmA-like C-terminal" evidence="10">
    <location>
        <begin position="270"/>
        <end position="342"/>
    </location>
</feature>
<keyword evidence="7 9" id="KW-1015">Disulfide bond</keyword>
<evidence type="ECO:0000313" key="13">
    <source>
        <dbReference type="Proteomes" id="UP000001520"/>
    </source>
</evidence>
<keyword evidence="12" id="KW-0489">Methyltransferase</keyword>
<comment type="catalytic activity">
    <reaction evidence="8 9">
        <text>S-sulfanyl-L-cysteinyl-[protein] + uridine(34) in tRNA + AH2 + ATP = 2-thiouridine(34) in tRNA + L-cysteinyl-[protein] + A + AMP + diphosphate + H(+)</text>
        <dbReference type="Rhea" id="RHEA:47032"/>
        <dbReference type="Rhea" id="RHEA-COMP:10131"/>
        <dbReference type="Rhea" id="RHEA-COMP:11726"/>
        <dbReference type="Rhea" id="RHEA-COMP:11727"/>
        <dbReference type="Rhea" id="RHEA-COMP:11728"/>
        <dbReference type="ChEBI" id="CHEBI:13193"/>
        <dbReference type="ChEBI" id="CHEBI:15378"/>
        <dbReference type="ChEBI" id="CHEBI:17499"/>
        <dbReference type="ChEBI" id="CHEBI:29950"/>
        <dbReference type="ChEBI" id="CHEBI:30616"/>
        <dbReference type="ChEBI" id="CHEBI:33019"/>
        <dbReference type="ChEBI" id="CHEBI:61963"/>
        <dbReference type="ChEBI" id="CHEBI:65315"/>
        <dbReference type="ChEBI" id="CHEBI:87170"/>
        <dbReference type="ChEBI" id="CHEBI:456215"/>
        <dbReference type="EC" id="2.8.1.13"/>
    </reaction>
</comment>
<evidence type="ECO:0000256" key="4">
    <source>
        <dbReference type="ARBA" id="ARBA00022741"/>
    </source>
</evidence>
<dbReference type="AlphaFoldDB" id="D3PDF2"/>
<keyword evidence="4 9" id="KW-0547">Nucleotide-binding</keyword>
<feature type="domain" description="tRNA-specific 2-thiouridylase MnmA-like central" evidence="11">
    <location>
        <begin position="199"/>
        <end position="261"/>
    </location>
</feature>
<feature type="region of interest" description="Interaction with tRNA" evidence="9">
    <location>
        <begin position="293"/>
        <end position="294"/>
    </location>
</feature>
<organism evidence="12 13">
    <name type="scientific">Deferribacter desulfuricans (strain DSM 14783 / JCM 11476 / NBRC 101012 / SSM1)</name>
    <dbReference type="NCBI Taxonomy" id="639282"/>
    <lineage>
        <taxon>Bacteria</taxon>
        <taxon>Pseudomonadati</taxon>
        <taxon>Deferribacterota</taxon>
        <taxon>Deferribacteres</taxon>
        <taxon>Deferribacterales</taxon>
        <taxon>Deferribacteraceae</taxon>
        <taxon>Deferribacter</taxon>
    </lineage>
</organism>
<dbReference type="STRING" id="639282.DEFDS_1156"/>
<dbReference type="GO" id="GO:0002143">
    <property type="term" value="P:tRNA wobble position uridine thiolation"/>
    <property type="evidence" value="ECO:0007669"/>
    <property type="project" value="TreeGrafter"/>
</dbReference>
<evidence type="ECO:0000256" key="1">
    <source>
        <dbReference type="ARBA" id="ARBA00022555"/>
    </source>
</evidence>
<keyword evidence="2 9" id="KW-0808">Transferase</keyword>
<dbReference type="InterPro" id="IPR014729">
    <property type="entry name" value="Rossmann-like_a/b/a_fold"/>
</dbReference>
<feature type="active site" description="Cysteine persulfide intermediate" evidence="9">
    <location>
        <position position="189"/>
    </location>
</feature>
<evidence type="ECO:0000259" key="11">
    <source>
        <dbReference type="Pfam" id="PF20259"/>
    </source>
</evidence>
<evidence type="ECO:0000313" key="12">
    <source>
        <dbReference type="EMBL" id="BAI80625.1"/>
    </source>
</evidence>
<evidence type="ECO:0000256" key="3">
    <source>
        <dbReference type="ARBA" id="ARBA00022694"/>
    </source>
</evidence>
<dbReference type="Gene3D" id="2.40.30.10">
    <property type="entry name" value="Translation factors"/>
    <property type="match status" value="1"/>
</dbReference>
<evidence type="ECO:0000256" key="6">
    <source>
        <dbReference type="ARBA" id="ARBA00022884"/>
    </source>
</evidence>
<dbReference type="InterPro" id="IPR046884">
    <property type="entry name" value="MnmA-like_central"/>
</dbReference>
<dbReference type="InterPro" id="IPR023382">
    <property type="entry name" value="MnmA-like_central_sf"/>
</dbReference>
<dbReference type="Pfam" id="PF20258">
    <property type="entry name" value="tRNA_Me_trans_C"/>
    <property type="match status" value="1"/>
</dbReference>
<dbReference type="GO" id="GO:0005737">
    <property type="term" value="C:cytoplasm"/>
    <property type="evidence" value="ECO:0007669"/>
    <property type="project" value="UniProtKB-SubCell"/>
</dbReference>
<dbReference type="Gene3D" id="2.30.30.280">
    <property type="entry name" value="Adenine nucleotide alpha hydrolases-like domains"/>
    <property type="match status" value="1"/>
</dbReference>
<dbReference type="HOGENOM" id="CLU_035188_0_0_0"/>
<name>D3PDF2_DEFDS</name>
<proteinExistence type="inferred from homology"/>
<dbReference type="CDD" id="cd01998">
    <property type="entry name" value="MnmA_TRMU-like"/>
    <property type="match status" value="1"/>
</dbReference>
<dbReference type="RefSeq" id="WP_013007872.1">
    <property type="nucleotide sequence ID" value="NC_013939.1"/>
</dbReference>
<keyword evidence="9" id="KW-0963">Cytoplasm</keyword>
<dbReference type="eggNOG" id="COG0482">
    <property type="taxonomic scope" value="Bacteria"/>
</dbReference>
<evidence type="ECO:0000256" key="9">
    <source>
        <dbReference type="HAMAP-Rule" id="MF_00144"/>
    </source>
</evidence>
<keyword evidence="6 9" id="KW-0694">RNA-binding</keyword>
<dbReference type="InterPro" id="IPR046885">
    <property type="entry name" value="MnmA-like_C"/>
</dbReference>
<keyword evidence="5 9" id="KW-0067">ATP-binding</keyword>
<keyword evidence="13" id="KW-1185">Reference proteome</keyword>
<sequence>MKDKIIVAMSGGVDSSVAAYKMLKEGFDVVGVTLKLFDSENTEKMIADAESVAKLLGIKWCVADYSSYFKDVISYFINSYRKGETPNPCAYCNKTAKFVYLFNEMQKNNAKYIATGHYAKIIEKNGKKYIGKATNLQKDQSYYLALLDSFQISLLKFPLSEIDSKDETRQIAKEIGLPVSEKKDSQEVCFLCGRNYREFLSEKVDSKRFKKGYMIYNGKKLREHEGVEFYTVGQRRGLGLNYHEPLYVKEIDAKKGNIYLAKKEEVVKRGVKLRDVNMVDDRLRVFKAKAKIRYRMNEEDCLVEILPESKALILFEKPQFAPTKGQLAAIYLDDIVVGGGFIYETF</sequence>
<evidence type="ECO:0000256" key="5">
    <source>
        <dbReference type="ARBA" id="ARBA00022840"/>
    </source>
</evidence>